<dbReference type="PANTHER" id="PTHR43434">
    <property type="entry name" value="PHOSPHOGLYCOLATE PHOSPHATASE"/>
    <property type="match status" value="1"/>
</dbReference>
<dbReference type="Gene3D" id="3.40.50.1000">
    <property type="entry name" value="HAD superfamily/HAD-like"/>
    <property type="match status" value="1"/>
</dbReference>
<comment type="caution">
    <text evidence="1">The sequence shown here is derived from an EMBL/GenBank/DDBJ whole genome shotgun (WGS) entry which is preliminary data.</text>
</comment>
<dbReference type="PANTHER" id="PTHR43434:SF1">
    <property type="entry name" value="PHOSPHOGLYCOLATE PHOSPHATASE"/>
    <property type="match status" value="1"/>
</dbReference>
<sequence length="174" mass="20389">MKPVISTYMAKSLYQIDLEFFNPKVFKTIIFDLDNTLIPPKEKKPSKQSYELIEAILKKGINVFICSNRGKKRVKYFASYYKVNYLANTAKPFSYRLKRFISQNGIEKESCLYVGDKIINDMFMAKKVGLKSLYVEPLMRKQGIYSLLSPIEKKLQKKYARENRLGSYVARKEH</sequence>
<dbReference type="Pfam" id="PF13419">
    <property type="entry name" value="HAD_2"/>
    <property type="match status" value="1"/>
</dbReference>
<dbReference type="NCBIfam" id="TIGR01662">
    <property type="entry name" value="HAD-SF-IIIA"/>
    <property type="match status" value="1"/>
</dbReference>
<dbReference type="InterPro" id="IPR050155">
    <property type="entry name" value="HAD-like_hydrolase_sf"/>
</dbReference>
<protein>
    <submittedName>
        <fullName evidence="1">HAD-IIIA family hydrolase</fullName>
    </submittedName>
</protein>
<dbReference type="GO" id="GO:0006281">
    <property type="term" value="P:DNA repair"/>
    <property type="evidence" value="ECO:0007669"/>
    <property type="project" value="TreeGrafter"/>
</dbReference>
<dbReference type="EMBL" id="JADING010000124">
    <property type="protein sequence ID" value="MBO8414659.1"/>
    <property type="molecule type" value="Genomic_DNA"/>
</dbReference>
<reference evidence="1" key="2">
    <citation type="journal article" date="2021" name="PeerJ">
        <title>Extensive microbial diversity within the chicken gut microbiome revealed by metagenomics and culture.</title>
        <authorList>
            <person name="Gilroy R."/>
            <person name="Ravi A."/>
            <person name="Getino M."/>
            <person name="Pursley I."/>
            <person name="Horton D.L."/>
            <person name="Alikhan N.F."/>
            <person name="Baker D."/>
            <person name="Gharbi K."/>
            <person name="Hall N."/>
            <person name="Watson M."/>
            <person name="Adriaenssens E.M."/>
            <person name="Foster-Nyarko E."/>
            <person name="Jarju S."/>
            <person name="Secka A."/>
            <person name="Antonio M."/>
            <person name="Oren A."/>
            <person name="Chaudhuri R.R."/>
            <person name="La Ragione R."/>
            <person name="Hildebrand F."/>
            <person name="Pallen M.J."/>
        </authorList>
    </citation>
    <scope>NUCLEOTIDE SEQUENCE</scope>
    <source>
        <strain evidence="1">1748</strain>
    </source>
</reference>
<name>A0A9D9DA84_9BACL</name>
<dbReference type="InterPro" id="IPR023214">
    <property type="entry name" value="HAD_sf"/>
</dbReference>
<dbReference type="AlphaFoldDB" id="A0A9D9DA84"/>
<dbReference type="NCBIfam" id="TIGR01549">
    <property type="entry name" value="HAD-SF-IA-v1"/>
    <property type="match status" value="1"/>
</dbReference>
<accession>A0A9D9DA84</accession>
<dbReference type="InterPro" id="IPR006549">
    <property type="entry name" value="HAD-SF_hydro_IIIA"/>
</dbReference>
<proteinExistence type="predicted"/>
<dbReference type="InterPro" id="IPR036412">
    <property type="entry name" value="HAD-like_sf"/>
</dbReference>
<keyword evidence="1" id="KW-0378">Hydrolase</keyword>
<dbReference type="InterPro" id="IPR006439">
    <property type="entry name" value="HAD-SF_hydro_IA"/>
</dbReference>
<evidence type="ECO:0000313" key="2">
    <source>
        <dbReference type="Proteomes" id="UP000823629"/>
    </source>
</evidence>
<dbReference type="Proteomes" id="UP000823629">
    <property type="component" value="Unassembled WGS sequence"/>
</dbReference>
<dbReference type="SUPFAM" id="SSF56784">
    <property type="entry name" value="HAD-like"/>
    <property type="match status" value="1"/>
</dbReference>
<reference evidence="1" key="1">
    <citation type="submission" date="2020-10" db="EMBL/GenBank/DDBJ databases">
        <authorList>
            <person name="Gilroy R."/>
        </authorList>
    </citation>
    <scope>NUCLEOTIDE SEQUENCE</scope>
    <source>
        <strain evidence="1">1748</strain>
    </source>
</reference>
<gene>
    <name evidence="1" type="ORF">IAC78_04250</name>
</gene>
<dbReference type="GO" id="GO:0008967">
    <property type="term" value="F:phosphoglycolate phosphatase activity"/>
    <property type="evidence" value="ECO:0007669"/>
    <property type="project" value="TreeGrafter"/>
</dbReference>
<organism evidence="1 2">
    <name type="scientific">Candidatus Scatoplasma merdavium</name>
    <dbReference type="NCBI Taxonomy" id="2840932"/>
    <lineage>
        <taxon>Bacteria</taxon>
        <taxon>Bacillati</taxon>
        <taxon>Bacillota</taxon>
        <taxon>Bacilli</taxon>
        <taxon>Bacillales</taxon>
        <taxon>Candidatus Scatoplasma</taxon>
    </lineage>
</organism>
<evidence type="ECO:0000313" key="1">
    <source>
        <dbReference type="EMBL" id="MBO8414659.1"/>
    </source>
</evidence>
<dbReference type="InterPro" id="IPR041492">
    <property type="entry name" value="HAD_2"/>
</dbReference>